<evidence type="ECO:0000256" key="3">
    <source>
        <dbReference type="ARBA" id="ARBA00022741"/>
    </source>
</evidence>
<dbReference type="GO" id="GO:0034501">
    <property type="term" value="P:protein localization to kinetochore"/>
    <property type="evidence" value="ECO:0007669"/>
    <property type="project" value="TreeGrafter"/>
</dbReference>
<dbReference type="CDD" id="cd14131">
    <property type="entry name" value="PKc_Mps1"/>
    <property type="match status" value="1"/>
</dbReference>
<dbReference type="EMBL" id="MLAK01001226">
    <property type="protein sequence ID" value="OHS95721.1"/>
    <property type="molecule type" value="Genomic_DNA"/>
</dbReference>
<dbReference type="VEuPathDB" id="TrichDB:TRFO_10368"/>
<dbReference type="PANTHER" id="PTHR22974:SF21">
    <property type="entry name" value="DUAL SPECIFICITY PROTEIN KINASE TTK"/>
    <property type="match status" value="1"/>
</dbReference>
<dbReference type="PROSITE" id="PS00107">
    <property type="entry name" value="PROTEIN_KINASE_ATP"/>
    <property type="match status" value="1"/>
</dbReference>
<dbReference type="GO" id="GO:0098813">
    <property type="term" value="P:nuclear chromosome segregation"/>
    <property type="evidence" value="ECO:0007669"/>
    <property type="project" value="UniProtKB-ARBA"/>
</dbReference>
<dbReference type="GO" id="GO:0004674">
    <property type="term" value="F:protein serine/threonine kinase activity"/>
    <property type="evidence" value="ECO:0007669"/>
    <property type="project" value="UniProtKB-KW"/>
</dbReference>
<evidence type="ECO:0000313" key="9">
    <source>
        <dbReference type="EMBL" id="OHS95721.1"/>
    </source>
</evidence>
<feature type="region of interest" description="Disordered" evidence="7">
    <location>
        <begin position="1"/>
        <end position="26"/>
    </location>
</feature>
<dbReference type="GO" id="GO:0000776">
    <property type="term" value="C:kinetochore"/>
    <property type="evidence" value="ECO:0007669"/>
    <property type="project" value="TreeGrafter"/>
</dbReference>
<dbReference type="FunFam" id="3.30.200.20:FF:000131">
    <property type="entry name" value="Dual specificity protein kinase TTK"/>
    <property type="match status" value="1"/>
</dbReference>
<evidence type="ECO:0000256" key="7">
    <source>
        <dbReference type="SAM" id="MobiDB-lite"/>
    </source>
</evidence>
<dbReference type="Gene3D" id="1.10.510.10">
    <property type="entry name" value="Transferase(Phosphotransferase) domain 1"/>
    <property type="match status" value="1"/>
</dbReference>
<keyword evidence="5 6" id="KW-0067">ATP-binding</keyword>
<dbReference type="GeneID" id="94830121"/>
<evidence type="ECO:0000256" key="2">
    <source>
        <dbReference type="ARBA" id="ARBA00022679"/>
    </source>
</evidence>
<dbReference type="FunFam" id="1.10.510.10:FF:000224">
    <property type="entry name" value="serine/threonine-protein kinase mph1 isoform X1"/>
    <property type="match status" value="1"/>
</dbReference>
<dbReference type="GO" id="GO:0005634">
    <property type="term" value="C:nucleus"/>
    <property type="evidence" value="ECO:0007669"/>
    <property type="project" value="TreeGrafter"/>
</dbReference>
<dbReference type="Proteomes" id="UP000179807">
    <property type="component" value="Unassembled WGS sequence"/>
</dbReference>
<dbReference type="InterPro" id="IPR000719">
    <property type="entry name" value="Prot_kinase_dom"/>
</dbReference>
<feature type="domain" description="Protein kinase" evidence="8">
    <location>
        <begin position="196"/>
        <end position="466"/>
    </location>
</feature>
<keyword evidence="2" id="KW-0808">Transferase</keyword>
<keyword evidence="3 6" id="KW-0547">Nucleotide-binding</keyword>
<evidence type="ECO:0000313" key="10">
    <source>
        <dbReference type="Proteomes" id="UP000179807"/>
    </source>
</evidence>
<dbReference type="Pfam" id="PF00069">
    <property type="entry name" value="Pkinase"/>
    <property type="match status" value="1"/>
</dbReference>
<feature type="compositionally biased region" description="Polar residues" evidence="7">
    <location>
        <begin position="10"/>
        <end position="26"/>
    </location>
</feature>
<sequence length="541" mass="61366">MNRTKRTPLQELSSKQINSTSRGTKGNVIQKTTSQFTRAHPKTKKTEIHSDPLNSKKAIKKGEEKVLNDTQTENGEQPSIHSLSTAYNFYSKNKPQRICQPSDRKPLSRLTHNNPQINNNNTNNLNNTSNRAKNQVTHKNPTVSKFTNPKNNVLANATNSTATSVSSVNSSSSYSSIHSIEQFNESKIVTVNDQPYWILQKIGKGGSSKVYKVLSSDMAVYALKIVDLSQASQMAIESFINEVELLQKLQGSDRIVSLIDSEVNMNKQQLSIVLELGDIDLRSLIEKNREDDETVNPNFLRLMWQQMLESVQIVHDNSVVHGDLKPANFLFVKGTLKLIDFGIAKSINIDANTTNIERTNQVGTLNYMSPEALKRNEEKGTYKCGRAADVWSLGCILYQLIYHHPPFPQTDFFTIIQAIVDENYEIEFPPLDRPDFPALLDIMQSCLQRDPKARPTIAELLEHQYITMNNNEYEVQVSSKLLHFINFIQDYMGNFAHDPEIYDQVFDAMTEHFLDVNESDSSTLNKHLAMLLRKAQLSKKK</sequence>
<dbReference type="PANTHER" id="PTHR22974">
    <property type="entry name" value="MIXED LINEAGE PROTEIN KINASE"/>
    <property type="match status" value="1"/>
</dbReference>
<dbReference type="GO" id="GO:0007094">
    <property type="term" value="P:mitotic spindle assembly checkpoint signaling"/>
    <property type="evidence" value="ECO:0007669"/>
    <property type="project" value="TreeGrafter"/>
</dbReference>
<feature type="binding site" evidence="6">
    <location>
        <position position="224"/>
    </location>
    <ligand>
        <name>ATP</name>
        <dbReference type="ChEBI" id="CHEBI:30616"/>
    </ligand>
</feature>
<evidence type="ECO:0000256" key="4">
    <source>
        <dbReference type="ARBA" id="ARBA00022777"/>
    </source>
</evidence>
<comment type="caution">
    <text evidence="9">The sequence shown here is derived from an EMBL/GenBank/DDBJ whole genome shotgun (WGS) entry which is preliminary data.</text>
</comment>
<dbReference type="InterPro" id="IPR008271">
    <property type="entry name" value="Ser/Thr_kinase_AS"/>
</dbReference>
<dbReference type="InterPro" id="IPR017441">
    <property type="entry name" value="Protein_kinase_ATP_BS"/>
</dbReference>
<reference evidence="9" key="1">
    <citation type="submission" date="2016-10" db="EMBL/GenBank/DDBJ databases">
        <authorList>
            <person name="Benchimol M."/>
            <person name="Almeida L.G."/>
            <person name="Vasconcelos A.T."/>
            <person name="Perreira-Neves A."/>
            <person name="Rosa I.A."/>
            <person name="Tasca T."/>
            <person name="Bogo M.R."/>
            <person name="de Souza W."/>
        </authorList>
    </citation>
    <scope>NUCLEOTIDE SEQUENCE [LARGE SCALE GENOMIC DNA]</scope>
    <source>
        <strain evidence="9">K</strain>
    </source>
</reference>
<gene>
    <name evidence="9" type="ORF">TRFO_10368</name>
</gene>
<keyword evidence="10" id="KW-1185">Reference proteome</keyword>
<dbReference type="SUPFAM" id="SSF56112">
    <property type="entry name" value="Protein kinase-like (PK-like)"/>
    <property type="match status" value="1"/>
</dbReference>
<evidence type="ECO:0000256" key="6">
    <source>
        <dbReference type="PROSITE-ProRule" id="PRU10141"/>
    </source>
</evidence>
<protein>
    <recommendedName>
        <fullName evidence="8">Protein kinase domain-containing protein</fullName>
    </recommendedName>
</protein>
<dbReference type="RefSeq" id="XP_068348858.1">
    <property type="nucleotide sequence ID" value="XM_068495417.1"/>
</dbReference>
<dbReference type="SMART" id="SM00220">
    <property type="entry name" value="S_TKc"/>
    <property type="match status" value="1"/>
</dbReference>
<dbReference type="InterPro" id="IPR027084">
    <property type="entry name" value="Mps1_cat"/>
</dbReference>
<organism evidence="9 10">
    <name type="scientific">Tritrichomonas foetus</name>
    <dbReference type="NCBI Taxonomy" id="1144522"/>
    <lineage>
        <taxon>Eukaryota</taxon>
        <taxon>Metamonada</taxon>
        <taxon>Parabasalia</taxon>
        <taxon>Tritrichomonadida</taxon>
        <taxon>Tritrichomonadidae</taxon>
        <taxon>Tritrichomonas</taxon>
    </lineage>
</organism>
<dbReference type="GO" id="GO:0004712">
    <property type="term" value="F:protein serine/threonine/tyrosine kinase activity"/>
    <property type="evidence" value="ECO:0007669"/>
    <property type="project" value="TreeGrafter"/>
</dbReference>
<name>A0A1J4JAM2_9EUKA</name>
<dbReference type="GO" id="GO:0005524">
    <property type="term" value="F:ATP binding"/>
    <property type="evidence" value="ECO:0007669"/>
    <property type="project" value="UniProtKB-UniRule"/>
</dbReference>
<accession>A0A1J4JAM2</accession>
<keyword evidence="4" id="KW-0418">Kinase</keyword>
<dbReference type="PROSITE" id="PS00108">
    <property type="entry name" value="PROTEIN_KINASE_ST"/>
    <property type="match status" value="1"/>
</dbReference>
<dbReference type="AlphaFoldDB" id="A0A1J4JAM2"/>
<evidence type="ECO:0000259" key="8">
    <source>
        <dbReference type="PROSITE" id="PS50011"/>
    </source>
</evidence>
<dbReference type="InterPro" id="IPR011009">
    <property type="entry name" value="Kinase-like_dom_sf"/>
</dbReference>
<dbReference type="Gene3D" id="3.30.200.20">
    <property type="entry name" value="Phosphorylase Kinase, domain 1"/>
    <property type="match status" value="1"/>
</dbReference>
<evidence type="ECO:0000256" key="1">
    <source>
        <dbReference type="ARBA" id="ARBA00022527"/>
    </source>
</evidence>
<dbReference type="OrthoDB" id="20524at2759"/>
<evidence type="ECO:0000256" key="5">
    <source>
        <dbReference type="ARBA" id="ARBA00022840"/>
    </source>
</evidence>
<dbReference type="PROSITE" id="PS50011">
    <property type="entry name" value="PROTEIN_KINASE_DOM"/>
    <property type="match status" value="1"/>
</dbReference>
<keyword evidence="1" id="KW-0723">Serine/threonine-protein kinase</keyword>
<dbReference type="GO" id="GO:0033316">
    <property type="term" value="P:meiotic spindle assembly checkpoint signaling"/>
    <property type="evidence" value="ECO:0007669"/>
    <property type="project" value="TreeGrafter"/>
</dbReference>
<proteinExistence type="predicted"/>